<proteinExistence type="predicted"/>
<accession>A0A101JF90</accession>
<protein>
    <submittedName>
        <fullName evidence="1">Uncharacterized protein</fullName>
    </submittedName>
</protein>
<organism evidence="1 2">
    <name type="scientific">Streptomyces regalis</name>
    <dbReference type="NCBI Taxonomy" id="68262"/>
    <lineage>
        <taxon>Bacteria</taxon>
        <taxon>Bacillati</taxon>
        <taxon>Actinomycetota</taxon>
        <taxon>Actinomycetes</taxon>
        <taxon>Kitasatosporales</taxon>
        <taxon>Streptomycetaceae</taxon>
        <taxon>Streptomyces</taxon>
    </lineage>
</organism>
<dbReference type="Proteomes" id="UP000053923">
    <property type="component" value="Unassembled WGS sequence"/>
</dbReference>
<dbReference type="EMBL" id="LLZG01000366">
    <property type="protein sequence ID" value="KUL25783.1"/>
    <property type="molecule type" value="Genomic_DNA"/>
</dbReference>
<dbReference type="AlphaFoldDB" id="A0A101JF90"/>
<evidence type="ECO:0000313" key="1">
    <source>
        <dbReference type="EMBL" id="KUL25783.1"/>
    </source>
</evidence>
<evidence type="ECO:0000313" key="2">
    <source>
        <dbReference type="Proteomes" id="UP000053923"/>
    </source>
</evidence>
<comment type="caution">
    <text evidence="1">The sequence shown here is derived from an EMBL/GenBank/DDBJ whole genome shotgun (WGS) entry which is preliminary data.</text>
</comment>
<gene>
    <name evidence="1" type="ORF">ADL12_34310</name>
</gene>
<sequence length="193" mass="19722">MDVGADFPADMQSAEPAQKCEGRFDDPAVLAQAASVPGAAPGDERADAQLTDLAGVDVVVVTAVGVEDIGALTGSSALAADGRYGVDQEPWLTSSAGDAVPELLLGAEQMAAAATLGWSRPHIGQTALVVVDAGTGRVLMSPHDGGVDRDVPVDLARGVGRGLDLLQGPYFSGRSLNCTPVRTRCKIPSITCR</sequence>
<keyword evidence="2" id="KW-1185">Reference proteome</keyword>
<reference evidence="2" key="1">
    <citation type="submission" date="2015-10" db="EMBL/GenBank/DDBJ databases">
        <authorList>
            <person name="Ju K.-S."/>
            <person name="Doroghazi J.R."/>
            <person name="Metcalf W.W."/>
        </authorList>
    </citation>
    <scope>NUCLEOTIDE SEQUENCE [LARGE SCALE GENOMIC DNA]</scope>
    <source>
        <strain evidence="2">NRRL 3151</strain>
    </source>
</reference>
<name>A0A101JF90_9ACTN</name>